<organism evidence="1 2">
    <name type="scientific">Plectonema radiosum NIES-515</name>
    <dbReference type="NCBI Taxonomy" id="2986073"/>
    <lineage>
        <taxon>Bacteria</taxon>
        <taxon>Bacillati</taxon>
        <taxon>Cyanobacteriota</taxon>
        <taxon>Cyanophyceae</taxon>
        <taxon>Oscillatoriophycideae</taxon>
        <taxon>Oscillatoriales</taxon>
        <taxon>Microcoleaceae</taxon>
        <taxon>Plectonema</taxon>
    </lineage>
</organism>
<comment type="caution">
    <text evidence="1">The sequence shown here is derived from an EMBL/GenBank/DDBJ whole genome shotgun (WGS) entry which is preliminary data.</text>
</comment>
<dbReference type="EMBL" id="JAOWRF010000340">
    <property type="protein sequence ID" value="MCV3216556.1"/>
    <property type="molecule type" value="Genomic_DNA"/>
</dbReference>
<dbReference type="RefSeq" id="WP_263748212.1">
    <property type="nucleotide sequence ID" value="NZ_JAOWRF010000340.1"/>
</dbReference>
<reference evidence="1 2" key="1">
    <citation type="submission" date="2022-10" db="EMBL/GenBank/DDBJ databases">
        <title>Identification of biosynthetic pathway for the production of the potent trypsin inhibitor radiosumin.</title>
        <authorList>
            <person name="Fewer D.P."/>
            <person name="Delbaje E."/>
            <person name="Ouyang X."/>
            <person name="Agostino P.D."/>
            <person name="Wahlsten M."/>
            <person name="Jokela J."/>
            <person name="Permi P."/>
            <person name="Haapaniemi E."/>
            <person name="Koistinen H."/>
        </authorList>
    </citation>
    <scope>NUCLEOTIDE SEQUENCE [LARGE SCALE GENOMIC DNA]</scope>
    <source>
        <strain evidence="1 2">NIES-515</strain>
    </source>
</reference>
<sequence>MWCQIISFYLPHFNAIAHKLVSENSTYIAYFIQVLDVELREA</sequence>
<proteinExistence type="predicted"/>
<accession>A0ABT3B5B0</accession>
<gene>
    <name evidence="1" type="ORF">OGM63_24105</name>
</gene>
<evidence type="ECO:0000313" key="2">
    <source>
        <dbReference type="Proteomes" id="UP001526143"/>
    </source>
</evidence>
<keyword evidence="2" id="KW-1185">Reference proteome</keyword>
<name>A0ABT3B5B0_9CYAN</name>
<dbReference type="Proteomes" id="UP001526143">
    <property type="component" value="Unassembled WGS sequence"/>
</dbReference>
<evidence type="ECO:0000313" key="1">
    <source>
        <dbReference type="EMBL" id="MCV3216556.1"/>
    </source>
</evidence>
<protein>
    <submittedName>
        <fullName evidence="1">Uncharacterized protein</fullName>
    </submittedName>
</protein>